<sequence>MFLELGWVKFCFLGFLCAIFLSAIALDVINKKSATESLSHILLEARVNTDVVVGGKVFSVENGSLSLNGSQVSGYESFIPFALAYQKALAQRAPVFSLAGTDLGMLSEAISSLERAEKEIATLQDSQDESYYVKNFLYPVDFLKSAHKAEIARRKFIFSGDVKDFLVYREALWNVLDSYREDARDFLQAFEALVPEDVPSYATAKEIMSREEAVRGIGNLIKRMDQASTDLLEREGCFLGDMKLCSASALAYPDIPRIKENFLTQDELSFSESVRLFHDDLGRFFQDMPSIVLEDSVCIGDTYAKPIFAPRIRSTGLPSVVPLGNIRFVHSGQNSEVDFFGFFNDLGVEYVLLEEFNHYNCLGINRDSGLVFAVKAIIDYAKNSPISEHARQTDLLNAFLEIEDKLQKNVVQSSDAARYLEAAHVLLEKYDVSSTLESEVFDLTLQLRDRSAGFEFVPGNIARTELGNIALVKNGVAPDLIATHLFYTRSGFPSLSMVGNMTFGYHPPLFRERTSILGNEPFVYFSNLVADGKGESVKEDVKLYFNVHDGAIWD</sequence>
<accession>A0A2H0CV81</accession>
<proteinExistence type="predicted"/>
<gene>
    <name evidence="1" type="ORF">COW88_02315</name>
</gene>
<comment type="caution">
    <text evidence="1">The sequence shown here is derived from an EMBL/GenBank/DDBJ whole genome shotgun (WGS) entry which is preliminary data.</text>
</comment>
<evidence type="ECO:0000313" key="1">
    <source>
        <dbReference type="EMBL" id="PIP73328.1"/>
    </source>
</evidence>
<dbReference type="AlphaFoldDB" id="A0A2H0CV81"/>
<protein>
    <submittedName>
        <fullName evidence="1">Uncharacterized protein</fullName>
    </submittedName>
</protein>
<reference evidence="1 2" key="1">
    <citation type="submission" date="2017-09" db="EMBL/GenBank/DDBJ databases">
        <title>Depth-based differentiation of microbial function through sediment-hosted aquifers and enrichment of novel symbionts in the deep terrestrial subsurface.</title>
        <authorList>
            <person name="Probst A.J."/>
            <person name="Ladd B."/>
            <person name="Jarett J.K."/>
            <person name="Geller-Mcgrath D.E."/>
            <person name="Sieber C.M."/>
            <person name="Emerson J.B."/>
            <person name="Anantharaman K."/>
            <person name="Thomas B.C."/>
            <person name="Malmstrom R."/>
            <person name="Stieglmeier M."/>
            <person name="Klingl A."/>
            <person name="Woyke T."/>
            <person name="Ryan C.M."/>
            <person name="Banfield J.F."/>
        </authorList>
    </citation>
    <scope>NUCLEOTIDE SEQUENCE [LARGE SCALE GENOMIC DNA]</scope>
    <source>
        <strain evidence="1">CG22_combo_CG10-13_8_21_14_all_47_15</strain>
    </source>
</reference>
<name>A0A2H0CV81_9BACT</name>
<organism evidence="1 2">
    <name type="scientific">Candidatus Lloydbacteria bacterium CG22_combo_CG10-13_8_21_14_all_47_15</name>
    <dbReference type="NCBI Taxonomy" id="1974635"/>
    <lineage>
        <taxon>Bacteria</taxon>
        <taxon>Candidatus Lloydiibacteriota</taxon>
    </lineage>
</organism>
<dbReference type="EMBL" id="PCTL01000023">
    <property type="protein sequence ID" value="PIP73328.1"/>
    <property type="molecule type" value="Genomic_DNA"/>
</dbReference>
<dbReference type="Proteomes" id="UP000230638">
    <property type="component" value="Unassembled WGS sequence"/>
</dbReference>
<evidence type="ECO:0000313" key="2">
    <source>
        <dbReference type="Proteomes" id="UP000230638"/>
    </source>
</evidence>